<dbReference type="SUPFAM" id="SSF53474">
    <property type="entry name" value="alpha/beta-Hydrolases"/>
    <property type="match status" value="1"/>
</dbReference>
<evidence type="ECO:0000259" key="4">
    <source>
        <dbReference type="Pfam" id="PF24883"/>
    </source>
</evidence>
<keyword evidence="1" id="KW-0677">Repeat</keyword>
<dbReference type="InterPro" id="IPR002110">
    <property type="entry name" value="Ankyrin_rpt"/>
</dbReference>
<dbReference type="Pfam" id="PF13637">
    <property type="entry name" value="Ank_4"/>
    <property type="match status" value="1"/>
</dbReference>
<dbReference type="Gene3D" id="3.40.50.300">
    <property type="entry name" value="P-loop containing nucleotide triphosphate hydrolases"/>
    <property type="match status" value="1"/>
</dbReference>
<feature type="repeat" description="ANK" evidence="2">
    <location>
        <begin position="1143"/>
        <end position="1167"/>
    </location>
</feature>
<feature type="repeat" description="ANK" evidence="2">
    <location>
        <begin position="1417"/>
        <end position="1441"/>
    </location>
</feature>
<feature type="repeat" description="ANK" evidence="2">
    <location>
        <begin position="1246"/>
        <end position="1270"/>
    </location>
</feature>
<gene>
    <name evidence="5" type="ORF">FGG08_006364</name>
</gene>
<dbReference type="SUPFAM" id="SSF52540">
    <property type="entry name" value="P-loop containing nucleoside triphosphate hydrolases"/>
    <property type="match status" value="1"/>
</dbReference>
<feature type="repeat" description="ANK" evidence="2">
    <location>
        <begin position="1314"/>
        <end position="1338"/>
    </location>
</feature>
<feature type="repeat" description="ANK" evidence="2">
    <location>
        <begin position="1451"/>
        <end position="1475"/>
    </location>
</feature>
<keyword evidence="2" id="KW-0040">ANK repeat</keyword>
<dbReference type="OrthoDB" id="194358at2759"/>
<feature type="repeat" description="ANK" evidence="2">
    <location>
        <begin position="1075"/>
        <end position="1099"/>
    </location>
</feature>
<dbReference type="Gene3D" id="1.25.40.20">
    <property type="entry name" value="Ankyrin repeat-containing domain"/>
    <property type="match status" value="7"/>
</dbReference>
<name>A0A9P8HYH4_9PEZI</name>
<organism evidence="5 6">
    <name type="scientific">Glutinoglossum americanum</name>
    <dbReference type="NCBI Taxonomy" id="1670608"/>
    <lineage>
        <taxon>Eukaryota</taxon>
        <taxon>Fungi</taxon>
        <taxon>Dikarya</taxon>
        <taxon>Ascomycota</taxon>
        <taxon>Pezizomycotina</taxon>
        <taxon>Geoglossomycetes</taxon>
        <taxon>Geoglossales</taxon>
        <taxon>Geoglossaceae</taxon>
        <taxon>Glutinoglossum</taxon>
    </lineage>
</organism>
<dbReference type="Proteomes" id="UP000698800">
    <property type="component" value="Unassembled WGS sequence"/>
</dbReference>
<dbReference type="InterPro" id="IPR029058">
    <property type="entry name" value="AB_hydrolase_fold"/>
</dbReference>
<proteinExistence type="predicted"/>
<dbReference type="InterPro" id="IPR056884">
    <property type="entry name" value="NPHP3-like_N"/>
</dbReference>
<evidence type="ECO:0000313" key="5">
    <source>
        <dbReference type="EMBL" id="KAH0536796.1"/>
    </source>
</evidence>
<dbReference type="InterPro" id="IPR027417">
    <property type="entry name" value="P-loop_NTPase"/>
</dbReference>
<dbReference type="Pfam" id="PF24883">
    <property type="entry name" value="NPHP3_N"/>
    <property type="match status" value="1"/>
</dbReference>
<feature type="repeat" description="ANK" evidence="2">
    <location>
        <begin position="1348"/>
        <end position="1372"/>
    </location>
</feature>
<protein>
    <recommendedName>
        <fullName evidence="4">Nephrocystin 3-like N-terminal domain-containing protein</fullName>
    </recommendedName>
</protein>
<feature type="repeat" description="ANK" evidence="2">
    <location>
        <begin position="973"/>
        <end position="997"/>
    </location>
</feature>
<dbReference type="Gene3D" id="3.40.50.1820">
    <property type="entry name" value="alpha/beta hydrolase"/>
    <property type="match status" value="1"/>
</dbReference>
<feature type="region of interest" description="Disordered" evidence="3">
    <location>
        <begin position="46"/>
        <end position="68"/>
    </location>
</feature>
<evidence type="ECO:0000256" key="1">
    <source>
        <dbReference type="ARBA" id="ARBA00022737"/>
    </source>
</evidence>
<evidence type="ECO:0000256" key="2">
    <source>
        <dbReference type="PROSITE-ProRule" id="PRU00023"/>
    </source>
</evidence>
<feature type="repeat" description="ANK" evidence="2">
    <location>
        <begin position="1280"/>
        <end position="1304"/>
    </location>
</feature>
<evidence type="ECO:0000256" key="3">
    <source>
        <dbReference type="SAM" id="MobiDB-lite"/>
    </source>
</evidence>
<feature type="repeat" description="ANK" evidence="2">
    <location>
        <begin position="1382"/>
        <end position="1406"/>
    </location>
</feature>
<accession>A0A9P8HYH4</accession>
<comment type="caution">
    <text evidence="5">The sequence shown here is derived from an EMBL/GenBank/DDBJ whole genome shotgun (WGS) entry which is preliminary data.</text>
</comment>
<dbReference type="InterPro" id="IPR036770">
    <property type="entry name" value="Ankyrin_rpt-contain_sf"/>
</dbReference>
<feature type="domain" description="Nephrocystin 3-like N-terminal" evidence="4">
    <location>
        <begin position="367"/>
        <end position="541"/>
    </location>
</feature>
<dbReference type="EMBL" id="JAGHQL010000180">
    <property type="protein sequence ID" value="KAH0536796.1"/>
    <property type="molecule type" value="Genomic_DNA"/>
</dbReference>
<evidence type="ECO:0000313" key="6">
    <source>
        <dbReference type="Proteomes" id="UP000698800"/>
    </source>
</evidence>
<feature type="repeat" description="ANK" evidence="2">
    <location>
        <begin position="1211"/>
        <end position="1243"/>
    </location>
</feature>
<dbReference type="PANTHER" id="PTHR24184">
    <property type="entry name" value="SI:CH211-189E2.2"/>
    <property type="match status" value="1"/>
</dbReference>
<dbReference type="PROSITE" id="PS50088">
    <property type="entry name" value="ANK_REPEAT"/>
    <property type="match status" value="14"/>
</dbReference>
<feature type="repeat" description="ANK" evidence="2">
    <location>
        <begin position="1007"/>
        <end position="1031"/>
    </location>
</feature>
<dbReference type="Pfam" id="PF00023">
    <property type="entry name" value="Ank"/>
    <property type="match status" value="6"/>
</dbReference>
<dbReference type="PROSITE" id="PS50297">
    <property type="entry name" value="ANK_REP_REGION"/>
    <property type="match status" value="14"/>
</dbReference>
<dbReference type="Pfam" id="PF12796">
    <property type="entry name" value="Ank_2"/>
    <property type="match status" value="4"/>
</dbReference>
<dbReference type="SMART" id="SM00248">
    <property type="entry name" value="ANK"/>
    <property type="match status" value="18"/>
</dbReference>
<sequence>MEGEGTSGSQAPKVPCLEGLSVIADPERPDLDVVFVHGFTGHPERTWARGGGGTADRCGQGDEEDDEHPAKLRKLLHPTLSYSKRQGVYKRVYWPRDLLPITMPKARVLTYGYDTRVKHWLGSAISKNTVSDIATNLLVSLEAERRSEPSRPLLFIAHSLGGIIVKETLWKSRKRETYQDHLHHIFEFTTGIIFFGTPHSGADPRGLLQHIAQKIAEAAGFSANKQIVDALLPSSERLKVLREDFSIMARQKKWIIYSFQEQYGVKALNNNKVVDDTSSCLNDPSIEVTQHIAKNHMDMCRFGEPSDIEYRKVVAAFGRVQEAIAEFSTSREGPILTVDQRQMILHSLTFDRIDKRQATIKTAHAKTCRWLLDNSEYLDWLDVNKISEHHGLLWIKGKPGTGKSTIMKFVYSHFKRTMTNTIIISFFFNARGESLEKSTIGMYRSLVFQLLEKAPDLQNVFDVLGLRALDQEGGCGWDIEILKDLFSYAVKKLGRRRLTCFIDALDECDEDQVRDMVAFFENLGHLTVSDRITIYVCFSSRHYPHISVGKAQHLTLEGQEGHSQDIVNYLHSELKVGRSNQADQLRTEILGKASGIFMWVILVVQILNKEYDRGRIHALRKRLQEIPAGLNELFRDILIRDKQNMEDMLLCLQWILYAKRSLNREELYFAVIAGVGSDQLTELSPNEAVKEDMERFILNSSKGLAEVTKSKDQTVQFIHESVRDYLLKENGLSHLWPEFRGDFRGLSHERLKQCCYAFLKIDIADFLLPWTLHTLPTASSEDAANLRRSVSERFPFLEYAVRNVLYHADAAKGDGVPQNDFIENFPLGDWIALDNLFERYQIRRHTPNASLLYILAEKNLANLIKIQLSRVAHMDIKGERYHFPIFAALANRNDNAVRALLIPITDLLSSSDIPHDPHCQYYQDLNAFLKDGRDTNPPKGQTLFSFSAEHVDIPTIRLLLATGKVDIEARDKTGRTPLSWAAGKGCEAVVKLLLSAGKVDADSKDSNRQTPLSLAAEKGYEAVVKLLLDTGKIDVSWKDSHSRTPLSLAAEKGYEAVVDLLLDTRKVDVNSKDKDGLTPLSLAAEKGYEAVVKLLLDTGKIDVSWKDSHSRTPLSLAAEKGYEAVVDLLLDTRKVDVNSKDKDGLTPLSLAAEKGYEAVVKLLLDTGKIDVSWKDSHSRTPLSLAAEKGYEAVVDLLLDTRKVDVNSKDKDGLTPLSLAAWKGYEAVVKLLLNNTGKVDVNSKNLFSQTPLSWAAIEGHEAVVKLLLDTGKADVDSKDGGGRTPLSWAAGRGREAVVKLLLDTGKVDVDSKDLDSQTPLLFAAENGCEAVVKLLLDTGKVDAGSKDLYGRTPLSLAAEKGYEAVVKLLLDTGKVDVDSKNSLSRTPLSLAAEKGCEAVVKLLLDTGKVDVDSKDSLHSWTPLSFAARKGHEAVVKLLLDTGKVDVDSEDSLSRTPLSLAAEKGSEAVVKLLLDTGKVDVDSKDSHSRTPLSFAAEKGSEAVVKLLLDAGKVDVDWKDLLSRTPLSWAAIEGHEAVVKLLLDTGKVDVDSKDRYGRTPLLFAEAKGYKAVVKLLTSIT</sequence>
<feature type="repeat" description="ANK" evidence="2">
    <location>
        <begin position="1485"/>
        <end position="1509"/>
    </location>
</feature>
<reference evidence="5" key="1">
    <citation type="submission" date="2021-03" db="EMBL/GenBank/DDBJ databases">
        <title>Comparative genomics and phylogenomic investigation of the class Geoglossomycetes provide insights into ecological specialization and systematics.</title>
        <authorList>
            <person name="Melie T."/>
            <person name="Pirro S."/>
            <person name="Miller A.N."/>
            <person name="Quandt A."/>
        </authorList>
    </citation>
    <scope>NUCLEOTIDE SEQUENCE</scope>
    <source>
        <strain evidence="5">GBOQ0MN5Z8</strain>
    </source>
</reference>
<dbReference type="PANTHER" id="PTHR24184:SF11">
    <property type="entry name" value="ANKYRIN REPEAT AND SOCS BOX CONTAINING 3"/>
    <property type="match status" value="1"/>
</dbReference>
<feature type="repeat" description="ANK" evidence="2">
    <location>
        <begin position="1519"/>
        <end position="1543"/>
    </location>
</feature>
<dbReference type="SUPFAM" id="SSF48403">
    <property type="entry name" value="Ankyrin repeat"/>
    <property type="match status" value="2"/>
</dbReference>
<keyword evidence="6" id="KW-1185">Reference proteome</keyword>